<name>A0ABD7EJ93_AERJA</name>
<dbReference type="RefSeq" id="WP_203973810.1">
    <property type="nucleotide sequence ID" value="NZ_AP024466.1"/>
</dbReference>
<evidence type="ECO:0000313" key="1">
    <source>
        <dbReference type="EMBL" id="QWL61215.1"/>
    </source>
</evidence>
<accession>A0ABD7EJ93</accession>
<dbReference type="EMBL" id="CP053881">
    <property type="protein sequence ID" value="QWL61215.1"/>
    <property type="molecule type" value="Genomic_DNA"/>
</dbReference>
<reference evidence="1 2" key="1">
    <citation type="journal article" date="2021" name="Front. Microbiol.">
        <title>Prevalence and Genetic Analysis of Chromosomal mcr-3/7 in Aeromonas From U.S. Animal-Derived Samples.</title>
        <authorList>
            <person name="Wang Y."/>
            <person name="Hou N."/>
            <person name="Rasooly R."/>
            <person name="Gu Y."/>
            <person name="He X."/>
        </authorList>
    </citation>
    <scope>NUCLEOTIDE SEQUENCE [LARGE SCALE GENOMIC DNA]</scope>
    <source>
        <strain evidence="1 2">4608</strain>
    </source>
</reference>
<protein>
    <submittedName>
        <fullName evidence="1">Uncharacterized protein</fullName>
    </submittedName>
</protein>
<dbReference type="Proteomes" id="UP000679312">
    <property type="component" value="Chromosome"/>
</dbReference>
<evidence type="ECO:0000313" key="2">
    <source>
        <dbReference type="Proteomes" id="UP000679312"/>
    </source>
</evidence>
<proteinExistence type="predicted"/>
<gene>
    <name evidence="1" type="ORF">HQ399_02680</name>
</gene>
<sequence>MSTQELAAAIKDIAMLRSALAGLIGADTEAELRQMEAIMRTIDITDADRAASINAIHALLATMPAKQGEQTS</sequence>
<dbReference type="AlphaFoldDB" id="A0ABD7EJ93"/>
<organism evidence="1 2">
    <name type="scientific">Aeromonas jandaei</name>
    <dbReference type="NCBI Taxonomy" id="650"/>
    <lineage>
        <taxon>Bacteria</taxon>
        <taxon>Pseudomonadati</taxon>
        <taxon>Pseudomonadota</taxon>
        <taxon>Gammaproteobacteria</taxon>
        <taxon>Aeromonadales</taxon>
        <taxon>Aeromonadaceae</taxon>
        <taxon>Aeromonas</taxon>
    </lineage>
</organism>